<evidence type="ECO:0008006" key="3">
    <source>
        <dbReference type="Google" id="ProtNLM"/>
    </source>
</evidence>
<dbReference type="PRINTS" id="PR00413">
    <property type="entry name" value="HADHALOGNASE"/>
</dbReference>
<dbReference type="AlphaFoldDB" id="A0A2S7WH76"/>
<dbReference type="EMBL" id="MSCM01000002">
    <property type="protein sequence ID" value="PQJ76964.1"/>
    <property type="molecule type" value="Genomic_DNA"/>
</dbReference>
<dbReference type="InterPro" id="IPR023198">
    <property type="entry name" value="PGP-like_dom2"/>
</dbReference>
<comment type="caution">
    <text evidence="1">The sequence shown here is derived from an EMBL/GenBank/DDBJ whole genome shotgun (WGS) entry which is preliminary data.</text>
</comment>
<dbReference type="RefSeq" id="WP_105022284.1">
    <property type="nucleotide sequence ID" value="NZ_MSCM01000002.1"/>
</dbReference>
<accession>A0A2S7WH76</accession>
<dbReference type="Gene3D" id="1.10.150.240">
    <property type="entry name" value="Putative phosphatase, domain 2"/>
    <property type="match status" value="1"/>
</dbReference>
<dbReference type="SFLD" id="SFLDS00003">
    <property type="entry name" value="Haloacid_Dehalogenase"/>
    <property type="match status" value="1"/>
</dbReference>
<keyword evidence="2" id="KW-1185">Reference proteome</keyword>
<dbReference type="InterPro" id="IPR036412">
    <property type="entry name" value="HAD-like_sf"/>
</dbReference>
<name>A0A2S7WH76_9FLAO</name>
<gene>
    <name evidence="1" type="ORF">BTO16_13975</name>
</gene>
<dbReference type="PANTHER" id="PTHR43611">
    <property type="entry name" value="ALPHA-D-GLUCOSE 1-PHOSPHATE PHOSPHATASE"/>
    <property type="match status" value="1"/>
</dbReference>
<dbReference type="Proteomes" id="UP000239068">
    <property type="component" value="Unassembled WGS sequence"/>
</dbReference>
<organism evidence="1 2">
    <name type="scientific">Polaribacter glomeratus</name>
    <dbReference type="NCBI Taxonomy" id="102"/>
    <lineage>
        <taxon>Bacteria</taxon>
        <taxon>Pseudomonadati</taxon>
        <taxon>Bacteroidota</taxon>
        <taxon>Flavobacteriia</taxon>
        <taxon>Flavobacteriales</taxon>
        <taxon>Flavobacteriaceae</taxon>
    </lineage>
</organism>
<evidence type="ECO:0000313" key="1">
    <source>
        <dbReference type="EMBL" id="PQJ76964.1"/>
    </source>
</evidence>
<evidence type="ECO:0000313" key="2">
    <source>
        <dbReference type="Proteomes" id="UP000239068"/>
    </source>
</evidence>
<proteinExistence type="predicted"/>
<dbReference type="NCBIfam" id="TIGR01509">
    <property type="entry name" value="HAD-SF-IA-v3"/>
    <property type="match status" value="1"/>
</dbReference>
<dbReference type="InterPro" id="IPR006439">
    <property type="entry name" value="HAD-SF_hydro_IA"/>
</dbReference>
<dbReference type="Pfam" id="PF00702">
    <property type="entry name" value="Hydrolase"/>
    <property type="match status" value="1"/>
</dbReference>
<dbReference type="OrthoDB" id="9797415at2"/>
<dbReference type="PANTHER" id="PTHR43611:SF3">
    <property type="entry name" value="FLAVIN MONONUCLEOTIDE HYDROLASE 1, CHLOROPLATIC"/>
    <property type="match status" value="1"/>
</dbReference>
<dbReference type="SFLD" id="SFLDG01129">
    <property type="entry name" value="C1.5:_HAD__Beta-PGM__Phosphata"/>
    <property type="match status" value="1"/>
</dbReference>
<dbReference type="SUPFAM" id="SSF56784">
    <property type="entry name" value="HAD-like"/>
    <property type="match status" value="1"/>
</dbReference>
<sequence>MTKIKNIVFDLGGVIMNLDVPKTIKAFKEIGIDNIVNNTGHAYQHPFFYELEVGKISEDEFLESLFNLSDQEPTHQQITEAWNKMILDMPKERIDFLHNLKTKYNLFLLSNTNSIHQKKYLDDFKADYQTSFNEMFKKTYYSHEIGIRKPDAEVFNFILNDSNLKAEETLFVDDALSNIEAAQNLGIETYHVQNYNVVGVLDFLKK</sequence>
<dbReference type="CDD" id="cd02603">
    <property type="entry name" value="HAD_sEH-N_like"/>
    <property type="match status" value="1"/>
</dbReference>
<protein>
    <recommendedName>
        <fullName evidence="3">Haloacid dehalogenase</fullName>
    </recommendedName>
</protein>
<dbReference type="Gene3D" id="3.40.50.1000">
    <property type="entry name" value="HAD superfamily/HAD-like"/>
    <property type="match status" value="1"/>
</dbReference>
<dbReference type="InterPro" id="IPR023214">
    <property type="entry name" value="HAD_sf"/>
</dbReference>
<dbReference type="NCBIfam" id="TIGR01549">
    <property type="entry name" value="HAD-SF-IA-v1"/>
    <property type="match status" value="1"/>
</dbReference>
<reference evidence="1 2" key="1">
    <citation type="submission" date="2016-12" db="EMBL/GenBank/DDBJ databases">
        <title>Trade-off between light-utilization and light-protection in marine flavobacteria.</title>
        <authorList>
            <person name="Kumagai Y."/>
            <person name="Yoshizawa S."/>
            <person name="Kogure K."/>
            <person name="Iwasaki W."/>
        </authorList>
    </citation>
    <scope>NUCLEOTIDE SEQUENCE [LARGE SCALE GENOMIC DNA]</scope>
    <source>
        <strain evidence="1 2">ATCC 43844</strain>
    </source>
</reference>